<accession>A0A2T8SVM1</accession>
<keyword evidence="2" id="KW-0255">Endonuclease</keyword>
<sequence>MKKLTFEIRSPAHQQNAIHAVQQILPDPTKPINQITQQRLKEVLLYDELTGKFTWKVKKCQRMNAGDIAGHKSSEGYWVIKVDGKLYKAHRLAWLYMNGSLPKSDIDHINLVRDDNRIANLRLATRSQNIQNVNKKANNKSGYKGVSWDKKSRKWRAQIVINKRKVNLGFYDDPKEAHKVYANKADECFGEFARY</sequence>
<reference evidence="2" key="1">
    <citation type="submission" date="2018-04" db="EMBL/GenBank/DDBJ databases">
        <title>Serotype diversity and antimicrobial resistance among Salmonella enterica isolated from patients at an equine referral hospital.</title>
        <authorList>
            <person name="Leon I.M."/>
            <person name="Lawhon S.D."/>
            <person name="Norman K.N."/>
            <person name="Threadgill D.S."/>
            <person name="Ohta N."/>
            <person name="Vinasco J."/>
            <person name="Scott H.M."/>
        </authorList>
    </citation>
    <scope>NUCLEOTIDE SEQUENCE [LARGE SCALE GENOMIC DNA]</scope>
    <source>
        <strain evidence="2">235</strain>
    </source>
</reference>
<keyword evidence="2" id="KW-0378">Hydrolase</keyword>
<dbReference type="GO" id="GO:0003677">
    <property type="term" value="F:DNA binding"/>
    <property type="evidence" value="ECO:0007669"/>
    <property type="project" value="InterPro"/>
</dbReference>
<dbReference type="InterPro" id="IPR044925">
    <property type="entry name" value="His-Me_finger_sf"/>
</dbReference>
<proteinExistence type="predicted"/>
<evidence type="ECO:0000313" key="2">
    <source>
        <dbReference type="EMBL" id="PVI93454.1"/>
    </source>
</evidence>
<dbReference type="SUPFAM" id="SSF54171">
    <property type="entry name" value="DNA-binding domain"/>
    <property type="match status" value="1"/>
</dbReference>
<organism evidence="2">
    <name type="scientific">Salmonella enterica</name>
    <name type="common">Salmonella choleraesuis</name>
    <dbReference type="NCBI Taxonomy" id="28901"/>
    <lineage>
        <taxon>Bacteria</taxon>
        <taxon>Pseudomonadati</taxon>
        <taxon>Pseudomonadota</taxon>
        <taxon>Gammaproteobacteria</taxon>
        <taxon>Enterobacterales</taxon>
        <taxon>Enterobacteriaceae</taxon>
        <taxon>Salmonella</taxon>
    </lineage>
</organism>
<feature type="domain" description="HNH nuclease" evidence="1">
    <location>
        <begin position="87"/>
        <end position="129"/>
    </location>
</feature>
<dbReference type="Gene3D" id="3.90.75.20">
    <property type="match status" value="1"/>
</dbReference>
<dbReference type="GO" id="GO:0003700">
    <property type="term" value="F:DNA-binding transcription factor activity"/>
    <property type="evidence" value="ECO:0007669"/>
    <property type="project" value="InterPro"/>
</dbReference>
<dbReference type="InterPro" id="IPR016177">
    <property type="entry name" value="DNA-bd_dom_sf"/>
</dbReference>
<dbReference type="InterPro" id="IPR036955">
    <property type="entry name" value="AP2/ERF_dom_sf"/>
</dbReference>
<comment type="caution">
    <text evidence="2">The sequence shown here is derived from an EMBL/GenBank/DDBJ whole genome shotgun (WGS) entry which is preliminary data.</text>
</comment>
<dbReference type="InterPro" id="IPR003615">
    <property type="entry name" value="HNH_nuc"/>
</dbReference>
<keyword evidence="2" id="KW-0540">Nuclease</keyword>
<dbReference type="Gene3D" id="3.30.730.10">
    <property type="entry name" value="AP2/ERF domain"/>
    <property type="match status" value="1"/>
</dbReference>
<gene>
    <name evidence="2" type="ORF">C4860_24660</name>
</gene>
<name>A0A2T8SVM1_SALER</name>
<dbReference type="EMBL" id="QDLQ01000040">
    <property type="protein sequence ID" value="PVI93454.1"/>
    <property type="molecule type" value="Genomic_DNA"/>
</dbReference>
<dbReference type="AlphaFoldDB" id="A0A2T8SVM1"/>
<dbReference type="SUPFAM" id="SSF54060">
    <property type="entry name" value="His-Me finger endonucleases"/>
    <property type="match status" value="1"/>
</dbReference>
<evidence type="ECO:0000259" key="1">
    <source>
        <dbReference type="Pfam" id="PF13392"/>
    </source>
</evidence>
<dbReference type="Pfam" id="PF13392">
    <property type="entry name" value="HNH_3"/>
    <property type="match status" value="1"/>
</dbReference>
<protein>
    <submittedName>
        <fullName evidence="2">Endonuclease</fullName>
    </submittedName>
</protein>
<dbReference type="Proteomes" id="UP000245912">
    <property type="component" value="Unassembled WGS sequence"/>
</dbReference>
<dbReference type="GO" id="GO:0004519">
    <property type="term" value="F:endonuclease activity"/>
    <property type="evidence" value="ECO:0007669"/>
    <property type="project" value="UniProtKB-KW"/>
</dbReference>